<keyword evidence="4" id="KW-1185">Reference proteome</keyword>
<feature type="region of interest" description="Disordered" evidence="1">
    <location>
        <begin position="54"/>
        <end position="84"/>
    </location>
</feature>
<sequence length="204" mass="21756">MKSMSFITLGAILATANAIPVEGVEGGMVVQGGNADTRFGMFFKPIKNILEAAAEQKKDESATETANSEGESNDDDASKASESGTIVAEVLTEPYIREEIMIVETLPTAPELVMSGLLNMLSPQQVSPPSPVGQAFAMEEVLEELRHSEFGEEDHLNLIEVNLASNGVPGPPSGLPDLLSMLEPMIEPTLPRMNAGEAMMIEII</sequence>
<proteinExistence type="predicted"/>
<organism evidence="3 4">
    <name type="scientific">Arthrobotrys conoides</name>
    <dbReference type="NCBI Taxonomy" id="74498"/>
    <lineage>
        <taxon>Eukaryota</taxon>
        <taxon>Fungi</taxon>
        <taxon>Dikarya</taxon>
        <taxon>Ascomycota</taxon>
        <taxon>Pezizomycotina</taxon>
        <taxon>Orbiliomycetes</taxon>
        <taxon>Orbiliales</taxon>
        <taxon>Orbiliaceae</taxon>
        <taxon>Arthrobotrys</taxon>
    </lineage>
</organism>
<feature type="signal peptide" evidence="2">
    <location>
        <begin position="1"/>
        <end position="18"/>
    </location>
</feature>
<gene>
    <name evidence="3" type="ORF">TWF506_007469</name>
</gene>
<accession>A0AAN8NRA3</accession>
<feature type="chain" id="PRO_5042908401" evidence="2">
    <location>
        <begin position="19"/>
        <end position="204"/>
    </location>
</feature>
<protein>
    <submittedName>
        <fullName evidence="3">Uncharacterized protein</fullName>
    </submittedName>
</protein>
<evidence type="ECO:0000256" key="2">
    <source>
        <dbReference type="SAM" id="SignalP"/>
    </source>
</evidence>
<dbReference type="EMBL" id="JAVHJM010000004">
    <property type="protein sequence ID" value="KAK6515123.1"/>
    <property type="molecule type" value="Genomic_DNA"/>
</dbReference>
<evidence type="ECO:0000313" key="4">
    <source>
        <dbReference type="Proteomes" id="UP001307849"/>
    </source>
</evidence>
<name>A0AAN8NRA3_9PEZI</name>
<dbReference type="AlphaFoldDB" id="A0AAN8NRA3"/>
<comment type="caution">
    <text evidence="3">The sequence shown here is derived from an EMBL/GenBank/DDBJ whole genome shotgun (WGS) entry which is preliminary data.</text>
</comment>
<evidence type="ECO:0000313" key="3">
    <source>
        <dbReference type="EMBL" id="KAK6515123.1"/>
    </source>
</evidence>
<keyword evidence="2" id="KW-0732">Signal</keyword>
<reference evidence="3 4" key="1">
    <citation type="submission" date="2019-10" db="EMBL/GenBank/DDBJ databases">
        <authorList>
            <person name="Palmer J.M."/>
        </authorList>
    </citation>
    <scope>NUCLEOTIDE SEQUENCE [LARGE SCALE GENOMIC DNA]</scope>
    <source>
        <strain evidence="3 4">TWF506</strain>
    </source>
</reference>
<evidence type="ECO:0000256" key="1">
    <source>
        <dbReference type="SAM" id="MobiDB-lite"/>
    </source>
</evidence>
<dbReference type="Proteomes" id="UP001307849">
    <property type="component" value="Unassembled WGS sequence"/>
</dbReference>